<dbReference type="InParanoid" id="W2SAU7"/>
<dbReference type="EMBL" id="KB822713">
    <property type="protein sequence ID" value="ETN45029.1"/>
    <property type="molecule type" value="Genomic_DNA"/>
</dbReference>
<dbReference type="OrthoDB" id="429143at2759"/>
<dbReference type="Gene3D" id="3.30.9.10">
    <property type="entry name" value="D-Amino Acid Oxidase, subunit A, domain 2"/>
    <property type="match status" value="1"/>
</dbReference>
<dbReference type="RefSeq" id="XP_008712799.1">
    <property type="nucleotide sequence ID" value="XM_008714577.1"/>
</dbReference>
<dbReference type="Gene3D" id="3.50.50.60">
    <property type="entry name" value="FAD/NAD(P)-binding domain"/>
    <property type="match status" value="1"/>
</dbReference>
<evidence type="ECO:0000256" key="2">
    <source>
        <dbReference type="ARBA" id="ARBA00022723"/>
    </source>
</evidence>
<accession>W2SAU7</accession>
<dbReference type="FunFam" id="2.102.10.10:FF:000014">
    <property type="entry name" value="Oxidoreductase, FAD dependent"/>
    <property type="match status" value="1"/>
</dbReference>
<evidence type="ECO:0000313" key="6">
    <source>
        <dbReference type="EMBL" id="ETN45029.1"/>
    </source>
</evidence>
<dbReference type="PANTHER" id="PTHR13847">
    <property type="entry name" value="SARCOSINE DEHYDROGENASE-RELATED"/>
    <property type="match status" value="1"/>
</dbReference>
<dbReference type="Gene3D" id="2.102.10.10">
    <property type="entry name" value="Rieske [2Fe-2S] iron-sulphur domain"/>
    <property type="match status" value="1"/>
</dbReference>
<keyword evidence="7" id="KW-1185">Reference proteome</keyword>
<evidence type="ECO:0000256" key="1">
    <source>
        <dbReference type="ARBA" id="ARBA00022714"/>
    </source>
</evidence>
<dbReference type="GO" id="GO:0005737">
    <property type="term" value="C:cytoplasm"/>
    <property type="evidence" value="ECO:0007669"/>
    <property type="project" value="TreeGrafter"/>
</dbReference>
<sequence length="542" mass="59432">MADLNPSSFLDTSGETTPVWVHTDPYSNRPEFPKLTADVSDDVCVIGSGISGVSTAYHLVKQGKSVTMIEARNFLSGESGRTSGHLASNLDDGYTAIASKFGKDGAKVAAESHQWALQHVGDVARELNIDCEYRILKGYTVSQYPVGTEDHKKDIKMLQDEVNKSRELGLDASFQEGLKIQGWDGGVDQRATAVFGHQATFHPTKYLNGLLKWLKNQPNFTGYSQRRATNVSESGVTVPVVHTHLGPTGVTIETANGHTITCTDSVEATCVPLQKLSVIAEMVYLRTYCIAIRVPKGSVEDCLIYDTAEVYKYIRLTSCDAEWDYLVVGGCDHKVGQENEQDARYAELETWTRERFTRAGPVDYRWSGQIFEPVDYMAFIGKNSGADHRYIITGDSGNGLTHGVLAGKLISDLILGKENSWADVYDPKRKATLAKSVPSMLKHDVQINAQYKRFLQTDIADIEDLARGKGGVLNATGKKPIAVYKDENGNVSKRSALCPHLGGVVCWNDSEKSWDCPIHGSRFAKDGTQLIGPAAAGLREEE</sequence>
<dbReference type="InterPro" id="IPR036922">
    <property type="entry name" value="Rieske_2Fe-2S_sf"/>
</dbReference>
<dbReference type="SUPFAM" id="SSF51905">
    <property type="entry name" value="FAD/NAD(P)-binding domain"/>
    <property type="match status" value="1"/>
</dbReference>
<dbReference type="InterPro" id="IPR006076">
    <property type="entry name" value="FAD-dep_OxRdtase"/>
</dbReference>
<dbReference type="VEuPathDB" id="FungiDB:HMPREF1541_09905"/>
<keyword evidence="1" id="KW-0001">2Fe-2S</keyword>
<dbReference type="PROSITE" id="PS51296">
    <property type="entry name" value="RIESKE"/>
    <property type="match status" value="1"/>
</dbReference>
<evidence type="ECO:0000256" key="4">
    <source>
        <dbReference type="ARBA" id="ARBA00023014"/>
    </source>
</evidence>
<evidence type="ECO:0000313" key="7">
    <source>
        <dbReference type="Proteomes" id="UP000030752"/>
    </source>
</evidence>
<dbReference type="Pfam" id="PF00355">
    <property type="entry name" value="Rieske"/>
    <property type="match status" value="1"/>
</dbReference>
<organism evidence="6 7">
    <name type="scientific">Cyphellophora europaea (strain CBS 101466)</name>
    <name type="common">Phialophora europaea</name>
    <dbReference type="NCBI Taxonomy" id="1220924"/>
    <lineage>
        <taxon>Eukaryota</taxon>
        <taxon>Fungi</taxon>
        <taxon>Dikarya</taxon>
        <taxon>Ascomycota</taxon>
        <taxon>Pezizomycotina</taxon>
        <taxon>Eurotiomycetes</taxon>
        <taxon>Chaetothyriomycetidae</taxon>
        <taxon>Chaetothyriales</taxon>
        <taxon>Cyphellophoraceae</taxon>
        <taxon>Cyphellophora</taxon>
    </lineage>
</organism>
<feature type="domain" description="Rieske" evidence="5">
    <location>
        <begin position="457"/>
        <end position="542"/>
    </location>
</feature>
<protein>
    <recommendedName>
        <fullName evidence="5">Rieske domain-containing protein</fullName>
    </recommendedName>
</protein>
<dbReference type="PANTHER" id="PTHR13847:SF281">
    <property type="entry name" value="FAD DEPENDENT OXIDOREDUCTASE DOMAIN-CONTAINING PROTEIN"/>
    <property type="match status" value="1"/>
</dbReference>
<dbReference type="Proteomes" id="UP000030752">
    <property type="component" value="Unassembled WGS sequence"/>
</dbReference>
<dbReference type="InterPro" id="IPR036188">
    <property type="entry name" value="FAD/NAD-bd_sf"/>
</dbReference>
<evidence type="ECO:0000259" key="5">
    <source>
        <dbReference type="PROSITE" id="PS51296"/>
    </source>
</evidence>
<keyword evidence="3" id="KW-0408">Iron</keyword>
<dbReference type="GO" id="GO:0051537">
    <property type="term" value="F:2 iron, 2 sulfur cluster binding"/>
    <property type="evidence" value="ECO:0007669"/>
    <property type="project" value="UniProtKB-KW"/>
</dbReference>
<dbReference type="eggNOG" id="ENOG502QV7F">
    <property type="taxonomic scope" value="Eukaryota"/>
</dbReference>
<keyword evidence="4" id="KW-0411">Iron-sulfur</keyword>
<dbReference type="InterPro" id="IPR017941">
    <property type="entry name" value="Rieske_2Fe-2S"/>
</dbReference>
<dbReference type="AlphaFoldDB" id="W2SAU7"/>
<reference evidence="6 7" key="1">
    <citation type="submission" date="2013-03" db="EMBL/GenBank/DDBJ databases">
        <title>The Genome Sequence of Phialophora europaea CBS 101466.</title>
        <authorList>
            <consortium name="The Broad Institute Genomics Platform"/>
            <person name="Cuomo C."/>
            <person name="de Hoog S."/>
            <person name="Gorbushina A."/>
            <person name="Walker B."/>
            <person name="Young S.K."/>
            <person name="Zeng Q."/>
            <person name="Gargeya S."/>
            <person name="Fitzgerald M."/>
            <person name="Haas B."/>
            <person name="Abouelleil A."/>
            <person name="Allen A.W."/>
            <person name="Alvarado L."/>
            <person name="Arachchi H.M."/>
            <person name="Berlin A.M."/>
            <person name="Chapman S.B."/>
            <person name="Gainer-Dewar J."/>
            <person name="Goldberg J."/>
            <person name="Griggs A."/>
            <person name="Gujja S."/>
            <person name="Hansen M."/>
            <person name="Howarth C."/>
            <person name="Imamovic A."/>
            <person name="Ireland A."/>
            <person name="Larimer J."/>
            <person name="McCowan C."/>
            <person name="Murphy C."/>
            <person name="Pearson M."/>
            <person name="Poon T.W."/>
            <person name="Priest M."/>
            <person name="Roberts A."/>
            <person name="Saif S."/>
            <person name="Shea T."/>
            <person name="Sisk P."/>
            <person name="Sykes S."/>
            <person name="Wortman J."/>
            <person name="Nusbaum C."/>
            <person name="Birren B."/>
        </authorList>
    </citation>
    <scope>NUCLEOTIDE SEQUENCE [LARGE SCALE GENOMIC DNA]</scope>
    <source>
        <strain evidence="6 7">CBS 101466</strain>
    </source>
</reference>
<dbReference type="GeneID" id="19977244"/>
<name>W2SAU7_CYPE1</name>
<dbReference type="SUPFAM" id="SSF50022">
    <property type="entry name" value="ISP domain"/>
    <property type="match status" value="1"/>
</dbReference>
<keyword evidence="2" id="KW-0479">Metal-binding</keyword>
<evidence type="ECO:0000256" key="3">
    <source>
        <dbReference type="ARBA" id="ARBA00023004"/>
    </source>
</evidence>
<dbReference type="GO" id="GO:0046872">
    <property type="term" value="F:metal ion binding"/>
    <property type="evidence" value="ECO:0007669"/>
    <property type="project" value="UniProtKB-KW"/>
</dbReference>
<gene>
    <name evidence="6" type="ORF">HMPREF1541_09905</name>
</gene>
<dbReference type="Pfam" id="PF01266">
    <property type="entry name" value="DAO"/>
    <property type="match status" value="1"/>
</dbReference>
<proteinExistence type="predicted"/>
<dbReference type="CDD" id="cd03477">
    <property type="entry name" value="Rieske_YhfW_C"/>
    <property type="match status" value="1"/>
</dbReference>
<dbReference type="HOGENOM" id="CLU_007884_15_1_1"/>
<dbReference type="InterPro" id="IPR038010">
    <property type="entry name" value="YhfW_C"/>
</dbReference>